<sequence>MAENDTSEAPEAEKSKPSKMPLIITTGFVALVVIVETLIFFFMVPSADDVAALAEARLIKKVEESMQEDGEETLTDEDELQEFQMGQYGYVFTPPGSDREQRVEFNIYGLVKEPDQSTLEALFNERQGRLRDRMLEEVRNATMNELEQLGLIKRRISAISNEILEHKPTLLQGIGFNNFTVMAE</sequence>
<dbReference type="EMBL" id="CP036298">
    <property type="protein sequence ID" value="QDV27736.1"/>
    <property type="molecule type" value="Genomic_DNA"/>
</dbReference>
<evidence type="ECO:0000256" key="1">
    <source>
        <dbReference type="SAM" id="Phobius"/>
    </source>
</evidence>
<name>A0A518GGL7_9BACT</name>
<feature type="transmembrane region" description="Helical" evidence="1">
    <location>
        <begin position="22"/>
        <end position="44"/>
    </location>
</feature>
<dbReference type="Proteomes" id="UP000318017">
    <property type="component" value="Chromosome"/>
</dbReference>
<gene>
    <name evidence="2" type="ORF">Q31a_61290</name>
</gene>
<keyword evidence="1" id="KW-0472">Membrane</keyword>
<keyword evidence="1" id="KW-0812">Transmembrane</keyword>
<organism evidence="2 3">
    <name type="scientific">Aureliella helgolandensis</name>
    <dbReference type="NCBI Taxonomy" id="2527968"/>
    <lineage>
        <taxon>Bacteria</taxon>
        <taxon>Pseudomonadati</taxon>
        <taxon>Planctomycetota</taxon>
        <taxon>Planctomycetia</taxon>
        <taxon>Pirellulales</taxon>
        <taxon>Pirellulaceae</taxon>
        <taxon>Aureliella</taxon>
    </lineage>
</organism>
<protein>
    <recommendedName>
        <fullName evidence="4">Flagellar protein FliL</fullName>
    </recommendedName>
</protein>
<dbReference type="KEGG" id="ahel:Q31a_61290"/>
<dbReference type="OrthoDB" id="291666at2"/>
<dbReference type="RefSeq" id="WP_145085570.1">
    <property type="nucleotide sequence ID" value="NZ_CP036298.1"/>
</dbReference>
<keyword evidence="1" id="KW-1133">Transmembrane helix</keyword>
<accession>A0A518GGL7</accession>
<proteinExistence type="predicted"/>
<dbReference type="AlphaFoldDB" id="A0A518GGL7"/>
<keyword evidence="3" id="KW-1185">Reference proteome</keyword>
<reference evidence="2 3" key="1">
    <citation type="submission" date="2019-02" db="EMBL/GenBank/DDBJ databases">
        <title>Deep-cultivation of Planctomycetes and their phenomic and genomic characterization uncovers novel biology.</title>
        <authorList>
            <person name="Wiegand S."/>
            <person name="Jogler M."/>
            <person name="Boedeker C."/>
            <person name="Pinto D."/>
            <person name="Vollmers J."/>
            <person name="Rivas-Marin E."/>
            <person name="Kohn T."/>
            <person name="Peeters S.H."/>
            <person name="Heuer A."/>
            <person name="Rast P."/>
            <person name="Oberbeckmann S."/>
            <person name="Bunk B."/>
            <person name="Jeske O."/>
            <person name="Meyerdierks A."/>
            <person name="Storesund J.E."/>
            <person name="Kallscheuer N."/>
            <person name="Luecker S."/>
            <person name="Lage O.M."/>
            <person name="Pohl T."/>
            <person name="Merkel B.J."/>
            <person name="Hornburger P."/>
            <person name="Mueller R.-W."/>
            <person name="Bruemmer F."/>
            <person name="Labrenz M."/>
            <person name="Spormann A.M."/>
            <person name="Op den Camp H."/>
            <person name="Overmann J."/>
            <person name="Amann R."/>
            <person name="Jetten M.S.M."/>
            <person name="Mascher T."/>
            <person name="Medema M.H."/>
            <person name="Devos D.P."/>
            <person name="Kaster A.-K."/>
            <person name="Ovreas L."/>
            <person name="Rohde M."/>
            <person name="Galperin M.Y."/>
            <person name="Jogler C."/>
        </authorList>
    </citation>
    <scope>NUCLEOTIDE SEQUENCE [LARGE SCALE GENOMIC DNA]</scope>
    <source>
        <strain evidence="2 3">Q31a</strain>
    </source>
</reference>
<evidence type="ECO:0000313" key="2">
    <source>
        <dbReference type="EMBL" id="QDV27736.1"/>
    </source>
</evidence>
<evidence type="ECO:0000313" key="3">
    <source>
        <dbReference type="Proteomes" id="UP000318017"/>
    </source>
</evidence>
<evidence type="ECO:0008006" key="4">
    <source>
        <dbReference type="Google" id="ProtNLM"/>
    </source>
</evidence>